<dbReference type="Proteomes" id="UP001596545">
    <property type="component" value="Unassembled WGS sequence"/>
</dbReference>
<dbReference type="AlphaFoldDB" id="A0ABD6AQW5"/>
<keyword evidence="3" id="KW-1185">Reference proteome</keyword>
<dbReference type="Pfam" id="PF24382">
    <property type="entry name" value="DUF7538"/>
    <property type="match status" value="2"/>
</dbReference>
<feature type="region of interest" description="Disordered" evidence="1">
    <location>
        <begin position="48"/>
        <end position="125"/>
    </location>
</feature>
<feature type="compositionally biased region" description="Basic and acidic residues" evidence="1">
    <location>
        <begin position="95"/>
        <end position="111"/>
    </location>
</feature>
<comment type="caution">
    <text evidence="2">The sequence shown here is derived from an EMBL/GenBank/DDBJ whole genome shotgun (WGS) entry which is preliminary data.</text>
</comment>
<gene>
    <name evidence="2" type="ORF">ACFQMF_14280</name>
</gene>
<evidence type="ECO:0000256" key="1">
    <source>
        <dbReference type="SAM" id="MobiDB-lite"/>
    </source>
</evidence>
<dbReference type="RefSeq" id="WP_256409960.1">
    <property type="nucleotide sequence ID" value="NZ_JANHDN010000008.1"/>
</dbReference>
<feature type="compositionally biased region" description="Acidic residues" evidence="1">
    <location>
        <begin position="65"/>
        <end position="84"/>
    </location>
</feature>
<dbReference type="InterPro" id="IPR055960">
    <property type="entry name" value="DUF7538"/>
</dbReference>
<dbReference type="EMBL" id="JBHTBL010000012">
    <property type="protein sequence ID" value="MFC7325739.1"/>
    <property type="molecule type" value="Genomic_DNA"/>
</dbReference>
<accession>A0ABD6AQW5</accession>
<evidence type="ECO:0000313" key="3">
    <source>
        <dbReference type="Proteomes" id="UP001596545"/>
    </source>
</evidence>
<sequence length="125" mass="13119">MHDSIAALVGREGWRAEGDAARVHYDGGGDRFAVEFYAGPERVLYWTVPAGDPDATAGADPDGTAGDDPDASPDDGEATTDGDSDATAATAAPVPREEIPDPLRRRIREDLDAAGVDPDAERRTV</sequence>
<name>A0ABD6AQW5_9EURY</name>
<protein>
    <recommendedName>
        <fullName evidence="4">Dehydrogenase</fullName>
    </recommendedName>
</protein>
<evidence type="ECO:0000313" key="2">
    <source>
        <dbReference type="EMBL" id="MFC7325739.1"/>
    </source>
</evidence>
<evidence type="ECO:0008006" key="4">
    <source>
        <dbReference type="Google" id="ProtNLM"/>
    </source>
</evidence>
<feature type="compositionally biased region" description="Low complexity" evidence="1">
    <location>
        <begin position="49"/>
        <end position="64"/>
    </location>
</feature>
<organism evidence="2 3">
    <name type="scientific">Halorubrum rutilum</name>
    <dbReference type="NCBI Taxonomy" id="1364933"/>
    <lineage>
        <taxon>Archaea</taxon>
        <taxon>Methanobacteriati</taxon>
        <taxon>Methanobacteriota</taxon>
        <taxon>Stenosarchaea group</taxon>
        <taxon>Halobacteria</taxon>
        <taxon>Halobacteriales</taxon>
        <taxon>Haloferacaceae</taxon>
        <taxon>Halorubrum</taxon>
    </lineage>
</organism>
<proteinExistence type="predicted"/>
<reference evidence="2 3" key="1">
    <citation type="journal article" date="2019" name="Int. J. Syst. Evol. Microbiol.">
        <title>The Global Catalogue of Microorganisms (GCM) 10K type strain sequencing project: providing services to taxonomists for standard genome sequencing and annotation.</title>
        <authorList>
            <consortium name="The Broad Institute Genomics Platform"/>
            <consortium name="The Broad Institute Genome Sequencing Center for Infectious Disease"/>
            <person name="Wu L."/>
            <person name="Ma J."/>
        </authorList>
    </citation>
    <scope>NUCLEOTIDE SEQUENCE [LARGE SCALE GENOMIC DNA]</scope>
    <source>
        <strain evidence="2 3">CGMCC 1.12554</strain>
    </source>
</reference>